<evidence type="ECO:0000256" key="2">
    <source>
        <dbReference type="ARBA" id="ARBA00023002"/>
    </source>
</evidence>
<sequence length="407" mass="44477">MNLEATHTFRAVSYPLRLHAGLNALSQLETEVKRQNAQRAFVVCGRTVATKTNLLDRISDQLGPRFAGLFDAMDKDSTWPAVEQGTAAARDADADLLIAVGGGSVIVGTRVIAVLLGEQGDPLKLMTQYPEGKPAYSPRLMAPKPPIINVVTTPTTAMNRAGSGLKNDDLDHRMEYYDPKTRPVALFWDAEALLSAPPELIRSTATTTFSGALRALGSREMNPLVEGDRQQAFRLLYRSLPKIMAEPGNAALRIDLCTAAFLENRAADDDQGRRRARDATASSAYALATALHIRYDHVWQGESTSSVMPVVTRLTPPDDVDVAARIAEALGVWREGMSSREAAEATADRLESIYRGIGMPTRVHELDIPQADLPVLAQDTLKNFNANPGLRSDDYQERMLTLLQAAW</sequence>
<evidence type="ECO:0000256" key="1">
    <source>
        <dbReference type="ARBA" id="ARBA00007358"/>
    </source>
</evidence>
<accession>W4MFX0</accession>
<dbReference type="CDD" id="cd14866">
    <property type="entry name" value="Fe-ADH-like"/>
    <property type="match status" value="1"/>
</dbReference>
<proteinExistence type="inferred from homology"/>
<gene>
    <name evidence="5" type="ORF">ETSY2_03375</name>
</gene>
<feature type="domain" description="Alcohol dehydrogenase iron-type/glycerol dehydrogenase GldA" evidence="3">
    <location>
        <begin position="17"/>
        <end position="189"/>
    </location>
</feature>
<dbReference type="GO" id="GO:0004022">
    <property type="term" value="F:alcohol dehydrogenase (NAD+) activity"/>
    <property type="evidence" value="ECO:0007669"/>
    <property type="project" value="TreeGrafter"/>
</dbReference>
<dbReference type="Pfam" id="PF25137">
    <property type="entry name" value="ADH_Fe_C"/>
    <property type="match status" value="1"/>
</dbReference>
<feature type="domain" description="Fe-containing alcohol dehydrogenase-like C-terminal" evidence="4">
    <location>
        <begin position="212"/>
        <end position="406"/>
    </location>
</feature>
<dbReference type="Proteomes" id="UP000019140">
    <property type="component" value="Unassembled WGS sequence"/>
</dbReference>
<keyword evidence="6" id="KW-1185">Reference proteome</keyword>
<reference evidence="5 6" key="1">
    <citation type="journal article" date="2014" name="Nature">
        <title>An environmental bacterial taxon with a large and distinct metabolic repertoire.</title>
        <authorList>
            <person name="Wilson M.C."/>
            <person name="Mori T."/>
            <person name="Ruckert C."/>
            <person name="Uria A.R."/>
            <person name="Helf M.J."/>
            <person name="Takada K."/>
            <person name="Gernert C."/>
            <person name="Steffens U.A."/>
            <person name="Heycke N."/>
            <person name="Schmitt S."/>
            <person name="Rinke C."/>
            <person name="Helfrich E.J."/>
            <person name="Brachmann A.O."/>
            <person name="Gurgui C."/>
            <person name="Wakimoto T."/>
            <person name="Kracht M."/>
            <person name="Crusemann M."/>
            <person name="Hentschel U."/>
            <person name="Abe I."/>
            <person name="Matsunaga S."/>
            <person name="Kalinowski J."/>
            <person name="Takeyama H."/>
            <person name="Piel J."/>
        </authorList>
    </citation>
    <scope>NUCLEOTIDE SEQUENCE [LARGE SCALE GENOMIC DNA]</scope>
    <source>
        <strain evidence="6">TSY2</strain>
    </source>
</reference>
<dbReference type="HOGENOM" id="CLU_007207_0_0_7"/>
<protein>
    <submittedName>
        <fullName evidence="5">Uncharacterized protein</fullName>
    </submittedName>
</protein>
<evidence type="ECO:0000259" key="4">
    <source>
        <dbReference type="Pfam" id="PF25137"/>
    </source>
</evidence>
<evidence type="ECO:0000313" key="6">
    <source>
        <dbReference type="Proteomes" id="UP000019140"/>
    </source>
</evidence>
<evidence type="ECO:0000259" key="3">
    <source>
        <dbReference type="Pfam" id="PF00465"/>
    </source>
</evidence>
<name>W4MFX0_9BACT</name>
<comment type="caution">
    <text evidence="5">The sequence shown here is derived from an EMBL/GenBank/DDBJ whole genome shotgun (WGS) entry which is preliminary data.</text>
</comment>
<dbReference type="Gene3D" id="1.20.1090.10">
    <property type="entry name" value="Dehydroquinate synthase-like - alpha domain"/>
    <property type="match status" value="1"/>
</dbReference>
<dbReference type="GO" id="GO:0046872">
    <property type="term" value="F:metal ion binding"/>
    <property type="evidence" value="ECO:0007669"/>
    <property type="project" value="InterPro"/>
</dbReference>
<dbReference type="Gene3D" id="3.40.50.1970">
    <property type="match status" value="1"/>
</dbReference>
<dbReference type="PANTHER" id="PTHR11496:SF102">
    <property type="entry name" value="ALCOHOL DEHYDROGENASE 4"/>
    <property type="match status" value="1"/>
</dbReference>
<evidence type="ECO:0000313" key="5">
    <source>
        <dbReference type="EMBL" id="ETX08781.1"/>
    </source>
</evidence>
<keyword evidence="2" id="KW-0560">Oxidoreductase</keyword>
<dbReference type="InterPro" id="IPR001670">
    <property type="entry name" value="ADH_Fe/GldA"/>
</dbReference>
<comment type="similarity">
    <text evidence="1">Belongs to the iron-containing alcohol dehydrogenase family.</text>
</comment>
<dbReference type="SUPFAM" id="SSF56796">
    <property type="entry name" value="Dehydroquinate synthase-like"/>
    <property type="match status" value="1"/>
</dbReference>
<dbReference type="InterPro" id="IPR056798">
    <property type="entry name" value="ADH_Fe_C"/>
</dbReference>
<dbReference type="AlphaFoldDB" id="W4MFX0"/>
<dbReference type="InterPro" id="IPR039697">
    <property type="entry name" value="Alcohol_dehydrogenase_Fe"/>
</dbReference>
<dbReference type="EMBL" id="AZHX01000135">
    <property type="protein sequence ID" value="ETX08781.1"/>
    <property type="molecule type" value="Genomic_DNA"/>
</dbReference>
<dbReference type="PANTHER" id="PTHR11496">
    <property type="entry name" value="ALCOHOL DEHYDROGENASE"/>
    <property type="match status" value="1"/>
</dbReference>
<dbReference type="Pfam" id="PF00465">
    <property type="entry name" value="Fe-ADH"/>
    <property type="match status" value="1"/>
</dbReference>
<organism evidence="5 6">
    <name type="scientific">Candidatus Entotheonella gemina</name>
    <dbReference type="NCBI Taxonomy" id="1429439"/>
    <lineage>
        <taxon>Bacteria</taxon>
        <taxon>Pseudomonadati</taxon>
        <taxon>Nitrospinota/Tectimicrobiota group</taxon>
        <taxon>Candidatus Tectimicrobiota</taxon>
        <taxon>Candidatus Entotheonellia</taxon>
        <taxon>Candidatus Entotheonellales</taxon>
        <taxon>Candidatus Entotheonellaceae</taxon>
        <taxon>Candidatus Entotheonella</taxon>
    </lineage>
</organism>